<dbReference type="EMBL" id="HACG01022363">
    <property type="protein sequence ID" value="CEK69228.1"/>
    <property type="molecule type" value="Transcribed_RNA"/>
</dbReference>
<feature type="region of interest" description="Disordered" evidence="1">
    <location>
        <begin position="1"/>
        <end position="47"/>
    </location>
</feature>
<reference evidence="2" key="1">
    <citation type="submission" date="2014-12" db="EMBL/GenBank/DDBJ databases">
        <title>Insight into the proteome of Arion vulgaris.</title>
        <authorList>
            <person name="Aradska J."/>
            <person name="Bulat T."/>
            <person name="Smidak R."/>
            <person name="Sarate P."/>
            <person name="Gangsoo J."/>
            <person name="Sialana F."/>
            <person name="Bilban M."/>
            <person name="Lubec G."/>
        </authorList>
    </citation>
    <scope>NUCLEOTIDE SEQUENCE</scope>
    <source>
        <tissue evidence="2">Skin</tissue>
    </source>
</reference>
<proteinExistence type="predicted"/>
<name>A0A0B6ZL23_9EUPU</name>
<feature type="compositionally biased region" description="Basic and acidic residues" evidence="1">
    <location>
        <begin position="38"/>
        <end position="47"/>
    </location>
</feature>
<accession>A0A0B6ZL23</accession>
<protein>
    <recommendedName>
        <fullName evidence="3">WH2 domain-containing protein</fullName>
    </recommendedName>
</protein>
<feature type="compositionally biased region" description="Low complexity" evidence="1">
    <location>
        <begin position="1"/>
        <end position="12"/>
    </location>
</feature>
<dbReference type="AlphaFoldDB" id="A0A0B6ZL23"/>
<evidence type="ECO:0008006" key="3">
    <source>
        <dbReference type="Google" id="ProtNLM"/>
    </source>
</evidence>
<organism evidence="2">
    <name type="scientific">Arion vulgaris</name>
    <dbReference type="NCBI Taxonomy" id="1028688"/>
    <lineage>
        <taxon>Eukaryota</taxon>
        <taxon>Metazoa</taxon>
        <taxon>Spiralia</taxon>
        <taxon>Lophotrochozoa</taxon>
        <taxon>Mollusca</taxon>
        <taxon>Gastropoda</taxon>
        <taxon>Heterobranchia</taxon>
        <taxon>Euthyneura</taxon>
        <taxon>Panpulmonata</taxon>
        <taxon>Eupulmonata</taxon>
        <taxon>Stylommatophora</taxon>
        <taxon>Helicina</taxon>
        <taxon>Arionoidea</taxon>
        <taxon>Arionidae</taxon>
        <taxon>Arion</taxon>
    </lineage>
</organism>
<evidence type="ECO:0000313" key="2">
    <source>
        <dbReference type="EMBL" id="CEK69228.1"/>
    </source>
</evidence>
<feature type="non-terminal residue" evidence="2">
    <location>
        <position position="1"/>
    </location>
</feature>
<sequence length="80" mass="8753">VTATSLPPVSSHLPPPLPAPEQMLRKTESTTAKQRSKSRFEPQLDPREQLMVAIKTFSTTGLKSVPIQKTKLIHSSNSSS</sequence>
<gene>
    <name evidence="2" type="primary">ORF69434</name>
</gene>
<evidence type="ECO:0000256" key="1">
    <source>
        <dbReference type="SAM" id="MobiDB-lite"/>
    </source>
</evidence>